<dbReference type="Pfam" id="PF14844">
    <property type="entry name" value="PH_BEACH"/>
    <property type="match status" value="1"/>
</dbReference>
<evidence type="ECO:0000256" key="2">
    <source>
        <dbReference type="ARBA" id="ARBA00022737"/>
    </source>
</evidence>
<dbReference type="InterPro" id="IPR015943">
    <property type="entry name" value="WD40/YVTN_repeat-like_dom_sf"/>
</dbReference>
<evidence type="ECO:0000259" key="4">
    <source>
        <dbReference type="PROSITE" id="PS50197"/>
    </source>
</evidence>
<dbReference type="Gene3D" id="2.30.29.30">
    <property type="entry name" value="Pleckstrin-homology domain (PH domain)/Phosphotyrosine-binding domain (PTB)"/>
    <property type="match status" value="1"/>
</dbReference>
<dbReference type="PROSITE" id="PS50082">
    <property type="entry name" value="WD_REPEATS_2"/>
    <property type="match status" value="1"/>
</dbReference>
<sequence length="867" mass="97804">MPPLLECTLQRPTRKAERSLDYQCLSKLDLPKLNLTRKKPLNYGGTPSRASYPARLAFSAAETIPQTPGMGLAPGLCSKLMLRDAAEFEPAATLLKVLIYTEGLHGRWHFNDIRAVFSRRYLLQNTAVEIFLANRTSVMFNMPNKSTVKKVVHALPRVGVGLKYGVPASSRGSKQQTYNYSFFDTDSFFQLRHVSLATPRQLFKASNMTAAWQRREISNFEYLMYLNTIAGRTYNDLNQYPIFPWVLTNYESPELDLTLPSNYRDLSKPMGALNPSRKAFFQERYENWEDDKIPAFHYGTHYSTLGFTLMWLMRLEPYTTYFLNLQGGKFDHASRTFSSIASSWKNCQRDTSDVKELIPEFFYLPEMFMNNNGYQLGTLDEGTVVDDVVLPPWAKSPEDFIRINRLALESEFVSCQLHQWIDLIFGYKQRGLDAVRSTNVFYYLTYEGSIDLESIDDLVMREAIENQIRSFGQTPAQLLTEPHPPRSSAMHLSPMMYTDQLQQEVLMIIKFLSNSPVIHVAANTSPMVPTPAIITVACNQTYAMNKWNNQTAGVPGTPGYSMDAGKNLLIELDPLVLSQTGMHRRQIVEAMDSNIKSKSSCYIATADNKYIMSCGFWDKSFRVFITDTCKVTQVVYGHWDMVTCLGRSECPVGGDCYIVSGSRDATLLVWHWSAKQQWVLGDNHVHGEMATPRAILTGHDTEVISVAVCTELGLVVSGSKGGACLVHTVSGDLLQSLEPPAPCKVPRLCSIAAEQGVILVTFDKGNICSFTLNGHFLNHTDVQANLHAVKMKPEGDYFITGGDNRVVQVWRTHDHKLMHTFPLCDASILALDLAHEQRTIIAGMATGSIVAFHVNFQKWHHEYREAY</sequence>
<dbReference type="GeneID" id="581678"/>
<dbReference type="InterPro" id="IPR011993">
    <property type="entry name" value="PH-like_dom_sf"/>
</dbReference>
<dbReference type="KEGG" id="spu:581678"/>
<accession>A0A7M7NIY6</accession>
<dbReference type="EnsemblMetazoa" id="XM_030981282">
    <property type="protein sequence ID" value="XP_030837142"/>
    <property type="gene ID" value="LOC581678"/>
</dbReference>
<proteinExistence type="predicted"/>
<evidence type="ECO:0000256" key="3">
    <source>
        <dbReference type="PROSITE-ProRule" id="PRU00221"/>
    </source>
</evidence>
<dbReference type="Proteomes" id="UP000007110">
    <property type="component" value="Unassembled WGS sequence"/>
</dbReference>
<dbReference type="PROSITE" id="PS50197">
    <property type="entry name" value="BEACH"/>
    <property type="match status" value="1"/>
</dbReference>
<dbReference type="OrthoDB" id="26681at2759"/>
<evidence type="ECO:0000313" key="7">
    <source>
        <dbReference type="Proteomes" id="UP000007110"/>
    </source>
</evidence>
<dbReference type="SUPFAM" id="SSF50978">
    <property type="entry name" value="WD40 repeat-like"/>
    <property type="match status" value="1"/>
</dbReference>
<dbReference type="InterPro" id="IPR050865">
    <property type="entry name" value="BEACH_Domain"/>
</dbReference>
<dbReference type="Gene3D" id="1.10.1540.10">
    <property type="entry name" value="BEACH domain"/>
    <property type="match status" value="1"/>
</dbReference>
<dbReference type="CDD" id="cd06071">
    <property type="entry name" value="Beach"/>
    <property type="match status" value="1"/>
</dbReference>
<dbReference type="InterPro" id="IPR001680">
    <property type="entry name" value="WD40_rpt"/>
</dbReference>
<reference evidence="7" key="1">
    <citation type="submission" date="2015-02" db="EMBL/GenBank/DDBJ databases">
        <title>Genome sequencing for Strongylocentrotus purpuratus.</title>
        <authorList>
            <person name="Murali S."/>
            <person name="Liu Y."/>
            <person name="Vee V."/>
            <person name="English A."/>
            <person name="Wang M."/>
            <person name="Skinner E."/>
            <person name="Han Y."/>
            <person name="Muzny D.M."/>
            <person name="Worley K.C."/>
            <person name="Gibbs R.A."/>
        </authorList>
    </citation>
    <scope>NUCLEOTIDE SEQUENCE</scope>
</reference>
<dbReference type="RefSeq" id="XP_030837142.1">
    <property type="nucleotide sequence ID" value="XM_030981282.1"/>
</dbReference>
<evidence type="ECO:0000313" key="6">
    <source>
        <dbReference type="EnsemblMetazoa" id="XP_030837142"/>
    </source>
</evidence>
<dbReference type="FunFam" id="1.10.1540.10:FF:000001">
    <property type="entry name" value="neurobeachin isoform X1"/>
    <property type="match status" value="1"/>
</dbReference>
<dbReference type="InParanoid" id="A0A7M7NIY6"/>
<protein>
    <recommendedName>
        <fullName evidence="8">Lipopolysaccharide-responsive and beige-like anchor protein</fullName>
    </recommendedName>
</protein>
<reference evidence="6" key="2">
    <citation type="submission" date="2021-01" db="UniProtKB">
        <authorList>
            <consortium name="EnsemblMetazoa"/>
        </authorList>
    </citation>
    <scope>IDENTIFICATION</scope>
</reference>
<dbReference type="InterPro" id="IPR036322">
    <property type="entry name" value="WD40_repeat_dom_sf"/>
</dbReference>
<evidence type="ECO:0000259" key="5">
    <source>
        <dbReference type="PROSITE" id="PS51783"/>
    </source>
</evidence>
<keyword evidence="1 3" id="KW-0853">WD repeat</keyword>
<keyword evidence="7" id="KW-1185">Reference proteome</keyword>
<dbReference type="InterPro" id="IPR000409">
    <property type="entry name" value="BEACH_dom"/>
</dbReference>
<dbReference type="Pfam" id="PF02138">
    <property type="entry name" value="Beach"/>
    <property type="match status" value="1"/>
</dbReference>
<keyword evidence="2" id="KW-0677">Repeat</keyword>
<dbReference type="InterPro" id="IPR046851">
    <property type="entry name" value="NBCH_WD40"/>
</dbReference>
<dbReference type="AlphaFoldDB" id="A0A7M7NIY6"/>
<dbReference type="Pfam" id="PF20426">
    <property type="entry name" value="NBCH_WD40"/>
    <property type="match status" value="1"/>
</dbReference>
<dbReference type="SMART" id="SM00320">
    <property type="entry name" value="WD40"/>
    <property type="match status" value="4"/>
</dbReference>
<evidence type="ECO:0008006" key="8">
    <source>
        <dbReference type="Google" id="ProtNLM"/>
    </source>
</evidence>
<feature type="repeat" description="WD" evidence="3">
    <location>
        <begin position="779"/>
        <end position="820"/>
    </location>
</feature>
<dbReference type="CDD" id="cd01201">
    <property type="entry name" value="PH_BEACH"/>
    <property type="match status" value="1"/>
</dbReference>
<dbReference type="Gene3D" id="2.130.10.10">
    <property type="entry name" value="YVTN repeat-like/Quinoprotein amine dehydrogenase"/>
    <property type="match status" value="2"/>
</dbReference>
<dbReference type="PANTHER" id="PTHR13743:SF162">
    <property type="entry name" value="NEUROBEACHIN"/>
    <property type="match status" value="1"/>
</dbReference>
<dbReference type="PANTHER" id="PTHR13743">
    <property type="entry name" value="BEIGE/BEACH-RELATED"/>
    <property type="match status" value="1"/>
</dbReference>
<evidence type="ECO:0000256" key="1">
    <source>
        <dbReference type="ARBA" id="ARBA00022574"/>
    </source>
</evidence>
<dbReference type="SUPFAM" id="SSF50729">
    <property type="entry name" value="PH domain-like"/>
    <property type="match status" value="1"/>
</dbReference>
<dbReference type="SMART" id="SM01026">
    <property type="entry name" value="Beach"/>
    <property type="match status" value="1"/>
</dbReference>
<name>A0A7M7NIY6_STRPU</name>
<feature type="domain" description="BEACH-type PH" evidence="5">
    <location>
        <begin position="53"/>
        <end position="156"/>
    </location>
</feature>
<dbReference type="InterPro" id="IPR023362">
    <property type="entry name" value="PH-BEACH_dom"/>
</dbReference>
<feature type="domain" description="BEACH" evidence="4">
    <location>
        <begin position="197"/>
        <end position="486"/>
    </location>
</feature>
<dbReference type="OMA" id="EAWESCQ"/>
<dbReference type="SUPFAM" id="SSF81837">
    <property type="entry name" value="BEACH domain"/>
    <property type="match status" value="1"/>
</dbReference>
<dbReference type="InterPro" id="IPR036372">
    <property type="entry name" value="BEACH_dom_sf"/>
</dbReference>
<dbReference type="PROSITE" id="PS51783">
    <property type="entry name" value="PH_BEACH"/>
    <property type="match status" value="1"/>
</dbReference>
<organism evidence="6 7">
    <name type="scientific">Strongylocentrotus purpuratus</name>
    <name type="common">Purple sea urchin</name>
    <dbReference type="NCBI Taxonomy" id="7668"/>
    <lineage>
        <taxon>Eukaryota</taxon>
        <taxon>Metazoa</taxon>
        <taxon>Echinodermata</taxon>
        <taxon>Eleutherozoa</taxon>
        <taxon>Echinozoa</taxon>
        <taxon>Echinoidea</taxon>
        <taxon>Euechinoidea</taxon>
        <taxon>Echinacea</taxon>
        <taxon>Camarodonta</taxon>
        <taxon>Echinidea</taxon>
        <taxon>Strongylocentrotidae</taxon>
        <taxon>Strongylocentrotus</taxon>
    </lineage>
</organism>